<proteinExistence type="predicted"/>
<comment type="caution">
    <text evidence="2">The sequence shown here is derived from an EMBL/GenBank/DDBJ whole genome shotgun (WGS) entry which is preliminary data.</text>
</comment>
<gene>
    <name evidence="2" type="ORF">H9865_08830</name>
</gene>
<evidence type="ECO:0000313" key="2">
    <source>
        <dbReference type="EMBL" id="HIX06181.1"/>
    </source>
</evidence>
<accession>A0A9D1V555</accession>
<protein>
    <submittedName>
        <fullName evidence="2">Uncharacterized protein</fullName>
    </submittedName>
</protein>
<sequence length="54" mass="5686">MDNRNTKTSSQNAKTTSQNDKTGAKNMVPNPVNAKTTNTAKNSAKNCMGGKGTK</sequence>
<dbReference type="EMBL" id="DXFW01000027">
    <property type="protein sequence ID" value="HIX06181.1"/>
    <property type="molecule type" value="Genomic_DNA"/>
</dbReference>
<feature type="region of interest" description="Disordered" evidence="1">
    <location>
        <begin position="1"/>
        <end position="54"/>
    </location>
</feature>
<evidence type="ECO:0000256" key="1">
    <source>
        <dbReference type="SAM" id="MobiDB-lite"/>
    </source>
</evidence>
<feature type="compositionally biased region" description="Polar residues" evidence="1">
    <location>
        <begin position="33"/>
        <end position="45"/>
    </location>
</feature>
<reference evidence="2" key="2">
    <citation type="submission" date="2021-04" db="EMBL/GenBank/DDBJ databases">
        <authorList>
            <person name="Gilroy R."/>
        </authorList>
    </citation>
    <scope>NUCLEOTIDE SEQUENCE</scope>
    <source>
        <strain evidence="2">2239</strain>
    </source>
</reference>
<dbReference type="AlphaFoldDB" id="A0A9D1V555"/>
<organism evidence="2 3">
    <name type="scientific">Candidatus Allofournierella pullicola</name>
    <dbReference type="NCBI Taxonomy" id="2838596"/>
    <lineage>
        <taxon>Bacteria</taxon>
        <taxon>Bacillati</taxon>
        <taxon>Bacillota</taxon>
        <taxon>Clostridia</taxon>
        <taxon>Eubacteriales</taxon>
        <taxon>Oscillospiraceae</taxon>
        <taxon>Allofournierella</taxon>
    </lineage>
</organism>
<name>A0A9D1V555_9FIRM</name>
<dbReference type="Proteomes" id="UP000824193">
    <property type="component" value="Unassembled WGS sequence"/>
</dbReference>
<reference evidence="2" key="1">
    <citation type="journal article" date="2021" name="PeerJ">
        <title>Extensive microbial diversity within the chicken gut microbiome revealed by metagenomics and culture.</title>
        <authorList>
            <person name="Gilroy R."/>
            <person name="Ravi A."/>
            <person name="Getino M."/>
            <person name="Pursley I."/>
            <person name="Horton D.L."/>
            <person name="Alikhan N.F."/>
            <person name="Baker D."/>
            <person name="Gharbi K."/>
            <person name="Hall N."/>
            <person name="Watson M."/>
            <person name="Adriaenssens E.M."/>
            <person name="Foster-Nyarko E."/>
            <person name="Jarju S."/>
            <person name="Secka A."/>
            <person name="Antonio M."/>
            <person name="Oren A."/>
            <person name="Chaudhuri R.R."/>
            <person name="La Ragione R."/>
            <person name="Hildebrand F."/>
            <person name="Pallen M.J."/>
        </authorList>
    </citation>
    <scope>NUCLEOTIDE SEQUENCE</scope>
    <source>
        <strain evidence="2">2239</strain>
    </source>
</reference>
<evidence type="ECO:0000313" key="3">
    <source>
        <dbReference type="Proteomes" id="UP000824193"/>
    </source>
</evidence>
<feature type="compositionally biased region" description="Polar residues" evidence="1">
    <location>
        <begin position="1"/>
        <end position="21"/>
    </location>
</feature>